<dbReference type="GO" id="GO:0005829">
    <property type="term" value="C:cytosol"/>
    <property type="evidence" value="ECO:0007669"/>
    <property type="project" value="TreeGrafter"/>
</dbReference>
<keyword evidence="2 3" id="KW-0663">Pyridoxal phosphate</keyword>
<dbReference type="AlphaFoldDB" id="A0A261G787"/>
<organism evidence="4 5">
    <name type="scientific">Bifidobacterium aquikefiri</name>
    <dbReference type="NCBI Taxonomy" id="1653207"/>
    <lineage>
        <taxon>Bacteria</taxon>
        <taxon>Bacillati</taxon>
        <taxon>Actinomycetota</taxon>
        <taxon>Actinomycetes</taxon>
        <taxon>Bifidobacteriales</taxon>
        <taxon>Bifidobacteriaceae</taxon>
        <taxon>Bifidobacterium</taxon>
    </lineage>
</organism>
<name>A0A261G787_9BIFI</name>
<dbReference type="PROSITE" id="PS00600">
    <property type="entry name" value="AA_TRANSFER_CLASS_3"/>
    <property type="match status" value="1"/>
</dbReference>
<reference evidence="4 5" key="1">
    <citation type="journal article" date="2017" name="BMC Genomics">
        <title>Comparative genomic and phylogenomic analyses of the Bifidobacteriaceae family.</title>
        <authorList>
            <person name="Lugli G.A."/>
            <person name="Milani C."/>
            <person name="Turroni F."/>
            <person name="Duranti S."/>
            <person name="Mancabelli L."/>
            <person name="Mangifesta M."/>
            <person name="Ferrario C."/>
            <person name="Modesto M."/>
            <person name="Mattarelli P."/>
            <person name="Jiri K."/>
            <person name="van Sinderen D."/>
            <person name="Ventura M."/>
        </authorList>
    </citation>
    <scope>NUCLEOTIDE SEQUENCE [LARGE SCALE GENOMIC DNA]</scope>
    <source>
        <strain evidence="4 5">LMG 28769</strain>
    </source>
</reference>
<gene>
    <name evidence="4" type="ORF">BAQU_1355</name>
</gene>
<evidence type="ECO:0000313" key="5">
    <source>
        <dbReference type="Proteomes" id="UP000216451"/>
    </source>
</evidence>
<dbReference type="GO" id="GO:0030170">
    <property type="term" value="F:pyridoxal phosphate binding"/>
    <property type="evidence" value="ECO:0007669"/>
    <property type="project" value="InterPro"/>
</dbReference>
<comment type="similarity">
    <text evidence="1 3">Belongs to the class-III pyridoxal-phosphate-dependent aminotransferase family.</text>
</comment>
<comment type="caution">
    <text evidence="4">The sequence shown here is derived from an EMBL/GenBank/DDBJ whole genome shotgun (WGS) entry which is preliminary data.</text>
</comment>
<dbReference type="InterPro" id="IPR005814">
    <property type="entry name" value="Aminotrans_3"/>
</dbReference>
<evidence type="ECO:0000256" key="1">
    <source>
        <dbReference type="ARBA" id="ARBA00008954"/>
    </source>
</evidence>
<dbReference type="Pfam" id="PF00202">
    <property type="entry name" value="Aminotran_3"/>
    <property type="match status" value="1"/>
</dbReference>
<dbReference type="Proteomes" id="UP000216451">
    <property type="component" value="Unassembled WGS sequence"/>
</dbReference>
<accession>A0A261G787</accession>
<protein>
    <submittedName>
        <fullName evidence="4">Aminotransferase</fullName>
    </submittedName>
</protein>
<keyword evidence="5" id="KW-1185">Reference proteome</keyword>
<dbReference type="InterPro" id="IPR015424">
    <property type="entry name" value="PyrdxlP-dep_Trfase"/>
</dbReference>
<evidence type="ECO:0000256" key="2">
    <source>
        <dbReference type="ARBA" id="ARBA00022898"/>
    </source>
</evidence>
<proteinExistence type="inferred from homology"/>
<dbReference type="InterPro" id="IPR015421">
    <property type="entry name" value="PyrdxlP-dep_Trfase_major"/>
</dbReference>
<dbReference type="PANTHER" id="PTHR43094:SF1">
    <property type="entry name" value="AMINOTRANSFERASE CLASS-III"/>
    <property type="match status" value="1"/>
</dbReference>
<dbReference type="GO" id="GO:0008483">
    <property type="term" value="F:transaminase activity"/>
    <property type="evidence" value="ECO:0007669"/>
    <property type="project" value="UniProtKB-KW"/>
</dbReference>
<dbReference type="SUPFAM" id="SSF53383">
    <property type="entry name" value="PLP-dependent transferases"/>
    <property type="match status" value="1"/>
</dbReference>
<sequence>MPVPAEILWHPHTNMASFVPEDNPVCCRAQGTYIWDEQGRQYFDGTSALWFANIGHGNESVARAMYEQACRLETFHTFVGNSHRPVLDLMERLYRLAPLDDPRIILGSGGSDAADIALKLARRYWQVLGKPKKQYVLAREHAYHGLHAFGTSVVGDDDLRKGYGSLVPYVCRISDDNLQEVRETIEDLGAESIAAIIAEPIIGAGGMIPASAGYLAGLRALADEFDILLIFDEVVSGFGRTGEWFASELYGVTPDMTMFAKGVTSGYAPLGGVFVAARVWEPFYDSANPQAPAYWHGLTYSGHAVSCAAAMANLEFIEDNHLLGHVRELSQFVDAELHRVFERNEYVADVRSKGLLGGVELHSSVSAGSVVAVLRDEFGQLVRPCNQTVTISPPFISTIEELRSLIADIAEAVDLVAGRC</sequence>
<dbReference type="InterPro" id="IPR049704">
    <property type="entry name" value="Aminotrans_3_PPA_site"/>
</dbReference>
<dbReference type="PIRSF" id="PIRSF000521">
    <property type="entry name" value="Transaminase_4ab_Lys_Orn"/>
    <property type="match status" value="1"/>
</dbReference>
<evidence type="ECO:0000256" key="3">
    <source>
        <dbReference type="RuleBase" id="RU003560"/>
    </source>
</evidence>
<keyword evidence="4" id="KW-0032">Aminotransferase</keyword>
<dbReference type="CDD" id="cd00610">
    <property type="entry name" value="OAT_like"/>
    <property type="match status" value="1"/>
</dbReference>
<evidence type="ECO:0000313" key="4">
    <source>
        <dbReference type="EMBL" id="OZG67282.1"/>
    </source>
</evidence>
<dbReference type="PANTHER" id="PTHR43094">
    <property type="entry name" value="AMINOTRANSFERASE"/>
    <property type="match status" value="1"/>
</dbReference>
<dbReference type="InterPro" id="IPR015422">
    <property type="entry name" value="PyrdxlP-dep_Trfase_small"/>
</dbReference>
<dbReference type="Gene3D" id="3.40.640.10">
    <property type="entry name" value="Type I PLP-dependent aspartate aminotransferase-like (Major domain)"/>
    <property type="match status" value="1"/>
</dbReference>
<dbReference type="EMBL" id="MWXA01000005">
    <property type="protein sequence ID" value="OZG67282.1"/>
    <property type="molecule type" value="Genomic_DNA"/>
</dbReference>
<keyword evidence="4" id="KW-0808">Transferase</keyword>
<dbReference type="Gene3D" id="3.90.1150.10">
    <property type="entry name" value="Aspartate Aminotransferase, domain 1"/>
    <property type="match status" value="1"/>
</dbReference>